<evidence type="ECO:0000256" key="1">
    <source>
        <dbReference type="SAM" id="Phobius"/>
    </source>
</evidence>
<proteinExistence type="predicted"/>
<organism evidence="2">
    <name type="scientific">Arundo donax</name>
    <name type="common">Giant reed</name>
    <name type="synonym">Donax arundinaceus</name>
    <dbReference type="NCBI Taxonomy" id="35708"/>
    <lineage>
        <taxon>Eukaryota</taxon>
        <taxon>Viridiplantae</taxon>
        <taxon>Streptophyta</taxon>
        <taxon>Embryophyta</taxon>
        <taxon>Tracheophyta</taxon>
        <taxon>Spermatophyta</taxon>
        <taxon>Magnoliopsida</taxon>
        <taxon>Liliopsida</taxon>
        <taxon>Poales</taxon>
        <taxon>Poaceae</taxon>
        <taxon>PACMAD clade</taxon>
        <taxon>Arundinoideae</taxon>
        <taxon>Arundineae</taxon>
        <taxon>Arundo</taxon>
    </lineage>
</organism>
<dbReference type="AlphaFoldDB" id="A0A0A8ZS25"/>
<reference evidence="2" key="2">
    <citation type="journal article" date="2015" name="Data Brief">
        <title>Shoot transcriptome of the giant reed, Arundo donax.</title>
        <authorList>
            <person name="Barrero R.A."/>
            <person name="Guerrero F.D."/>
            <person name="Moolhuijzen P."/>
            <person name="Goolsby J.A."/>
            <person name="Tidwell J."/>
            <person name="Bellgard S.E."/>
            <person name="Bellgard M.I."/>
        </authorList>
    </citation>
    <scope>NUCLEOTIDE SEQUENCE</scope>
    <source>
        <tissue evidence="2">Shoot tissue taken approximately 20 cm above the soil surface</tissue>
    </source>
</reference>
<feature type="transmembrane region" description="Helical" evidence="1">
    <location>
        <begin position="12"/>
        <end position="35"/>
    </location>
</feature>
<accession>A0A0A8ZS25</accession>
<sequence>MQIQASDGINQLSLSFMSTAVVVISPHVAGGSIILQKGSMVGTLYIKSKVELPKS</sequence>
<reference evidence="2" key="1">
    <citation type="submission" date="2014-09" db="EMBL/GenBank/DDBJ databases">
        <authorList>
            <person name="Magalhaes I.L.F."/>
            <person name="Oliveira U."/>
            <person name="Santos F.R."/>
            <person name="Vidigal T.H.D.A."/>
            <person name="Brescovit A.D."/>
            <person name="Santos A.J."/>
        </authorList>
    </citation>
    <scope>NUCLEOTIDE SEQUENCE</scope>
    <source>
        <tissue evidence="2">Shoot tissue taken approximately 20 cm above the soil surface</tissue>
    </source>
</reference>
<protein>
    <submittedName>
        <fullName evidence="2">Uncharacterized protein</fullName>
    </submittedName>
</protein>
<keyword evidence="1" id="KW-0472">Membrane</keyword>
<name>A0A0A8ZS25_ARUDO</name>
<keyword evidence="1" id="KW-0812">Transmembrane</keyword>
<dbReference type="EMBL" id="GBRH01255676">
    <property type="protein sequence ID" value="JAD42219.1"/>
    <property type="molecule type" value="Transcribed_RNA"/>
</dbReference>
<evidence type="ECO:0000313" key="2">
    <source>
        <dbReference type="EMBL" id="JAD42219.1"/>
    </source>
</evidence>
<keyword evidence="1" id="KW-1133">Transmembrane helix</keyword>